<dbReference type="EMBL" id="LXEO01000007">
    <property type="protein sequence ID" value="OAT21120.1"/>
    <property type="molecule type" value="Genomic_DNA"/>
</dbReference>
<dbReference type="PATRIC" id="fig|1354255.3.peg.361"/>
<dbReference type="RefSeq" id="WP_064553389.1">
    <property type="nucleotide sequence ID" value="NZ_LXEO01000007.1"/>
</dbReference>
<protein>
    <submittedName>
        <fullName evidence="1">Uncharacterized protein</fullName>
    </submittedName>
</protein>
<dbReference type="AlphaFoldDB" id="A0A1B7HZJ1"/>
<gene>
    <name evidence="1" type="ORF">M979_0349</name>
</gene>
<sequence>MFDIEAELEEAYGKFISLAELASLVQGGSRATFSTVAEWLLMKFNQMNGAGRLPPLVIFNHFSEIQPFHPEDCKEFDLQELTPLLLNLKKNNCLPYTHPAEGEEGEYWVSDSFVRLGFEREEIADCFKPQLKALILAEVNINENELKPAQSTMYIDIDSSLRGKDALLDIIAGQAIAIGKISGKHSRATGINKSALVRDIFAAISDYGTGMSVDDRRVRDLISEALAFRASRLVGNEQIVNLAAERAEQSNPSEF</sequence>
<accession>A0A1B7HZJ1</accession>
<organism evidence="1 2">
    <name type="scientific">Buttiauxella noackiae ATCC 51607</name>
    <dbReference type="NCBI Taxonomy" id="1354255"/>
    <lineage>
        <taxon>Bacteria</taxon>
        <taxon>Pseudomonadati</taxon>
        <taxon>Pseudomonadota</taxon>
        <taxon>Gammaproteobacteria</taxon>
        <taxon>Enterobacterales</taxon>
        <taxon>Enterobacteriaceae</taxon>
        <taxon>Buttiauxella</taxon>
    </lineage>
</organism>
<dbReference type="Proteomes" id="UP000078286">
    <property type="component" value="Unassembled WGS sequence"/>
</dbReference>
<evidence type="ECO:0000313" key="1">
    <source>
        <dbReference type="EMBL" id="OAT21120.1"/>
    </source>
</evidence>
<reference evidence="1 2" key="1">
    <citation type="submission" date="2016-04" db="EMBL/GenBank/DDBJ databases">
        <title>ATOL: Assembling a taxonomically balanced genome-scale reconstruction of the evolutionary history of the Enterobacteriaceae.</title>
        <authorList>
            <person name="Plunkett G.III."/>
            <person name="Neeno-Eckwall E.C."/>
            <person name="Glasner J.D."/>
            <person name="Perna N.T."/>
        </authorList>
    </citation>
    <scope>NUCLEOTIDE SEQUENCE [LARGE SCALE GENOMIC DNA]</scope>
    <source>
        <strain evidence="1 2">ATCC 51607</strain>
    </source>
</reference>
<comment type="caution">
    <text evidence="1">The sequence shown here is derived from an EMBL/GenBank/DDBJ whole genome shotgun (WGS) entry which is preliminary data.</text>
</comment>
<proteinExistence type="predicted"/>
<evidence type="ECO:0000313" key="2">
    <source>
        <dbReference type="Proteomes" id="UP000078286"/>
    </source>
</evidence>
<keyword evidence="2" id="KW-1185">Reference proteome</keyword>
<name>A0A1B7HZJ1_9ENTR</name>